<dbReference type="Gene3D" id="3.30.1520.10">
    <property type="entry name" value="Phox-like domain"/>
    <property type="match status" value="1"/>
</dbReference>
<evidence type="ECO:0000259" key="4">
    <source>
        <dbReference type="PROSITE" id="PS51207"/>
    </source>
</evidence>
<sequence>MCMASPRWLWRLAPSLLVLLLALTRGALLRPLAHALLWTLARLVHVAVLASGGLTFWGVLRFYQLRYELEIVEAATQRHAFAQRYRARQYPSSGGSGSGSAGGGKSGAISPDPFGALAFKPPGMADAGFQLKVVKRLPIETHLRTSWSLPLEICDEISAFVALAVREYVAYWFQPISSNDDFPRDVRFFLADCLGALAARVLEIDSSQALTVVARALELLRLHLAWFREAFAQLSDEHPAVFRADADSNDDALLQRRQELLAALAQRSPLLHPACAAPASSAKQHATPEHQYLRHVATQCLLQLRPELAAQIDANIVVSMVFHMLRESLAFKGIQPMLEYALPRYSNELVATLLQSLDVESPTSPPSTPSAAAAAATATTATTAGLGFNVPLPRQLQRTKSFLYQATKRSTEPAEAALQAALDSAGKPATPASPSAASPVAAAPPPELLFGEDFWSESSAFGLVSPRSPTAAPLSPTAPAPGSSTSSAAAAGERKSHFASLFSLDDRLPFPKSTRLGRSSPPMSRESAAPASTHMDDLKHMKANLESSLNSSLFKVKKTFRNLGGHLQDPLAGVPTTTAREAANLMKRPGRFLQKALRRGDPTAPPQQLPVSPRSPTQVAPTPTSTSTSTSTAASTTGTATSAALSLDLQMQQRVLQLLDKTVGSYVRLWQERPEMRSSARSRELYELLSALEDVFMLGYRHDVAAESDEGDGEWPLRDPAQLYWNYLAQDRPETPFLNAHWQFVATQCPPCVESESFYSTRGVQWILVALERGLLWDLLTALQLGRRATAFFYDDTAVLRNGRAVETMLKCVLQLNKLRVALEIPQLLGRAEVDEELRVAAGLSPRASRSSSTGSAASAVSSSSSMSSASVVRVVETVWEVERYVPIHGWVKAPDKRASKELPSSEWIWENDWTLEASAASLDELLSDDGLAWEYANSLDDRFHDKQKKLDSVRRRKWTRRRRQLPPVLSLCVSPTAAGTPRASWSMQQQQQQQRASSPTRRPSSRHASWDEDDVDALRRQSARLDSSSSSASGSGGVVKRRSFHLERSDSRESVDPFAAAALLLQQQQQPPQLRKRRSSDVVALSESTSPRSRRAISDDSGSVLAADDDDDGGEDDDGNLCFRCFKALHRRSSSGVISGGETCQSCHQRVCAPCHAFFAFLVYPPPLETSKKEQVCGSCYERIVGRYRLRVSARVGKYFVKDSEGSSSNSSTCMAAAATGTTGVTAPSSNGSSNKDGGSNGSLTSSATGAESFEITVQLQDDSAYAWSVVKTFHDFEVLEKRLYDKLKKQEKKHNAGVTRARHRHWKGVDYSEVLLVEPCLRNLPAATAAALTYDKRRYLLDEFLQHLLATDTLCRSSAVQEFLLLGTAGGSSTGPSVSGGAGAVHASASAAAAGGGAGAGQGSSGPPSSSGSAAASANETGASGDSVSASRNPAMLEQGKWRKGKWVAAETKSKETKMRVLQRLEVSLFAVANELLELDGVSLLRRHLFSMTRSFIKAFLNASHFRRLEKQYLSFTDPRRMATMIASFREYMFPDPSTPPPPPPPATLSATEMRTLRRASLNALLASVPSTMISVVGETPSENAALKLHEFLQHEVFVKNLAFSVADEVLQQLFPDMVPFTRKVKAKTS</sequence>
<evidence type="ECO:0000259" key="3">
    <source>
        <dbReference type="PROSITE" id="PS50826"/>
    </source>
</evidence>
<protein>
    <recommendedName>
        <fullName evidence="7">PX domain-containing protein</fullName>
    </recommendedName>
</protein>
<dbReference type="SUPFAM" id="SSF140741">
    <property type="entry name" value="RUN domain-like"/>
    <property type="match status" value="1"/>
</dbReference>
<dbReference type="PROSITE" id="PS51207">
    <property type="entry name" value="PXA"/>
    <property type="match status" value="1"/>
</dbReference>
<dbReference type="InterPro" id="IPR013083">
    <property type="entry name" value="Znf_RING/FYVE/PHD"/>
</dbReference>
<feature type="region of interest" description="Disordered" evidence="2">
    <location>
        <begin position="1224"/>
        <end position="1247"/>
    </location>
</feature>
<proteinExistence type="inferred from homology"/>
<dbReference type="InterPro" id="IPR004012">
    <property type="entry name" value="Run_dom"/>
</dbReference>
<dbReference type="PANTHER" id="PTHR22775:SF3">
    <property type="entry name" value="SORTING NEXIN-13"/>
    <property type="match status" value="1"/>
</dbReference>
<feature type="region of interest" description="Disordered" evidence="2">
    <location>
        <begin position="511"/>
        <end position="532"/>
    </location>
</feature>
<evidence type="ECO:0000313" key="5">
    <source>
        <dbReference type="EMBL" id="KAJ0393753.1"/>
    </source>
</evidence>
<feature type="region of interest" description="Disordered" evidence="2">
    <location>
        <begin position="1067"/>
        <end position="1116"/>
    </location>
</feature>
<dbReference type="Gene3D" id="3.30.40.10">
    <property type="entry name" value="Zinc/RING finger domain, C3HC4 (zinc finger)"/>
    <property type="match status" value="1"/>
</dbReference>
<feature type="region of interest" description="Disordered" evidence="2">
    <location>
        <begin position="1395"/>
        <end position="1435"/>
    </location>
</feature>
<dbReference type="InterPro" id="IPR013937">
    <property type="entry name" value="Sorting_nexin_C"/>
</dbReference>
<evidence type="ECO:0000256" key="1">
    <source>
        <dbReference type="ARBA" id="ARBA00010883"/>
    </source>
</evidence>
<feature type="compositionally biased region" description="Low complexity" evidence="2">
    <location>
        <begin position="620"/>
        <end position="635"/>
    </location>
</feature>
<keyword evidence="6" id="KW-1185">Reference proteome</keyword>
<name>A0AAD5M3L4_PYTIN</name>
<dbReference type="InterPro" id="IPR011011">
    <property type="entry name" value="Znf_FYVE_PHD"/>
</dbReference>
<feature type="domain" description="PXA" evidence="4">
    <location>
        <begin position="150"/>
        <end position="358"/>
    </location>
</feature>
<comment type="caution">
    <text evidence="5">The sequence shown here is derived from an EMBL/GenBank/DDBJ whole genome shotgun (WGS) entry which is preliminary data.</text>
</comment>
<gene>
    <name evidence="5" type="ORF">P43SY_003582</name>
</gene>
<comment type="similarity">
    <text evidence="1">Belongs to the sorting nexin family.</text>
</comment>
<feature type="domain" description="RUN" evidence="3">
    <location>
        <begin position="679"/>
        <end position="828"/>
    </location>
</feature>
<dbReference type="SUPFAM" id="SSF57903">
    <property type="entry name" value="FYVE/PHD zinc finger"/>
    <property type="match status" value="1"/>
</dbReference>
<feature type="compositionally biased region" description="Gly residues" evidence="2">
    <location>
        <begin position="1396"/>
        <end position="1406"/>
    </location>
</feature>
<dbReference type="CDD" id="cd00065">
    <property type="entry name" value="FYVE_like_SF"/>
    <property type="match status" value="1"/>
</dbReference>
<dbReference type="EMBL" id="JAKCXM010000465">
    <property type="protein sequence ID" value="KAJ0393753.1"/>
    <property type="molecule type" value="Genomic_DNA"/>
</dbReference>
<reference evidence="5" key="1">
    <citation type="submission" date="2021-12" db="EMBL/GenBank/DDBJ databases">
        <title>Prjna785345.</title>
        <authorList>
            <person name="Rujirawat T."/>
            <person name="Krajaejun T."/>
        </authorList>
    </citation>
    <scope>NUCLEOTIDE SEQUENCE</scope>
    <source>
        <strain evidence="5">Pi057C3</strain>
    </source>
</reference>
<dbReference type="InterPro" id="IPR006614">
    <property type="entry name" value="Peroxin/Ferlin"/>
</dbReference>
<dbReference type="GO" id="GO:0016020">
    <property type="term" value="C:membrane"/>
    <property type="evidence" value="ECO:0007669"/>
    <property type="project" value="InterPro"/>
</dbReference>
<feature type="compositionally biased region" description="Low complexity" evidence="2">
    <location>
        <begin position="1025"/>
        <end position="1034"/>
    </location>
</feature>
<dbReference type="PROSITE" id="PS50826">
    <property type="entry name" value="RUN"/>
    <property type="match status" value="1"/>
</dbReference>
<organism evidence="5 6">
    <name type="scientific">Pythium insidiosum</name>
    <name type="common">Pythiosis disease agent</name>
    <dbReference type="NCBI Taxonomy" id="114742"/>
    <lineage>
        <taxon>Eukaryota</taxon>
        <taxon>Sar</taxon>
        <taxon>Stramenopiles</taxon>
        <taxon>Oomycota</taxon>
        <taxon>Peronosporomycetes</taxon>
        <taxon>Pythiales</taxon>
        <taxon>Pythiaceae</taxon>
        <taxon>Pythium</taxon>
    </lineage>
</organism>
<dbReference type="InterPro" id="IPR003114">
    <property type="entry name" value="Phox_assoc"/>
</dbReference>
<evidence type="ECO:0000256" key="2">
    <source>
        <dbReference type="SAM" id="MobiDB-lite"/>
    </source>
</evidence>
<feature type="region of interest" description="Disordered" evidence="2">
    <location>
        <begin position="598"/>
        <end position="635"/>
    </location>
</feature>
<feature type="compositionally biased region" description="Low complexity" evidence="2">
    <location>
        <begin position="1224"/>
        <end position="1239"/>
    </location>
</feature>
<dbReference type="InterPro" id="IPR036871">
    <property type="entry name" value="PX_dom_sf"/>
</dbReference>
<feature type="compositionally biased region" description="Low complexity" evidence="2">
    <location>
        <begin position="982"/>
        <end position="1003"/>
    </location>
</feature>
<dbReference type="Gene3D" id="1.20.58.900">
    <property type="match status" value="1"/>
</dbReference>
<dbReference type="SMART" id="SM00694">
    <property type="entry name" value="DysFC"/>
    <property type="match status" value="1"/>
</dbReference>
<evidence type="ECO:0008006" key="7">
    <source>
        <dbReference type="Google" id="ProtNLM"/>
    </source>
</evidence>
<accession>A0AAD5M3L4</accession>
<feature type="region of interest" description="Disordered" evidence="2">
    <location>
        <begin position="970"/>
        <end position="1043"/>
    </location>
</feature>
<feature type="region of interest" description="Disordered" evidence="2">
    <location>
        <begin position="465"/>
        <end position="491"/>
    </location>
</feature>
<dbReference type="SMART" id="SM00313">
    <property type="entry name" value="PXA"/>
    <property type="match status" value="1"/>
</dbReference>
<feature type="compositionally biased region" description="Low complexity" evidence="2">
    <location>
        <begin position="1407"/>
        <end position="1427"/>
    </location>
</feature>
<dbReference type="SUPFAM" id="SSF64268">
    <property type="entry name" value="PX domain"/>
    <property type="match status" value="1"/>
</dbReference>
<evidence type="ECO:0000313" key="6">
    <source>
        <dbReference type="Proteomes" id="UP001209570"/>
    </source>
</evidence>
<dbReference type="Proteomes" id="UP001209570">
    <property type="component" value="Unassembled WGS sequence"/>
</dbReference>
<dbReference type="InterPro" id="IPR037213">
    <property type="entry name" value="Run_dom_sf"/>
</dbReference>
<dbReference type="CDD" id="cd06093">
    <property type="entry name" value="PX_domain"/>
    <property type="match status" value="1"/>
</dbReference>
<dbReference type="GO" id="GO:0035091">
    <property type="term" value="F:phosphatidylinositol binding"/>
    <property type="evidence" value="ECO:0007669"/>
    <property type="project" value="InterPro"/>
</dbReference>
<dbReference type="Pfam" id="PF08628">
    <property type="entry name" value="Nexin_C"/>
    <property type="match status" value="1"/>
</dbReference>
<dbReference type="PANTHER" id="PTHR22775">
    <property type="entry name" value="SORTING NEXIN"/>
    <property type="match status" value="1"/>
</dbReference>
<dbReference type="Pfam" id="PF02194">
    <property type="entry name" value="PXA"/>
    <property type="match status" value="1"/>
</dbReference>